<dbReference type="RefSeq" id="WP_248862906.1">
    <property type="nucleotide sequence ID" value="NZ_CP086322.1"/>
</dbReference>
<dbReference type="EMBL" id="CP086322">
    <property type="protein sequence ID" value="UQA92074.1"/>
    <property type="molecule type" value="Genomic_DNA"/>
</dbReference>
<evidence type="ECO:0000313" key="1">
    <source>
        <dbReference type="EMBL" id="UQA92074.1"/>
    </source>
</evidence>
<accession>A0ABY4M2S3</accession>
<keyword evidence="2" id="KW-1185">Reference proteome</keyword>
<dbReference type="Proteomes" id="UP000830115">
    <property type="component" value="Chromosome"/>
</dbReference>
<name>A0ABY4M2S3_9ACTN</name>
<reference evidence="1" key="1">
    <citation type="submission" date="2021-10" db="EMBL/GenBank/DDBJ databases">
        <title>Streptomyces nigrumlapis sp.nov.,an antimicrobial producing actinobacterium isolated from Black Gobi rocks.</title>
        <authorList>
            <person name="Wen Y."/>
            <person name="Zhang W."/>
            <person name="Liu X.G."/>
        </authorList>
    </citation>
    <scope>NUCLEOTIDE SEQUENCE</scope>
    <source>
        <strain evidence="1">ST13-2-2</strain>
    </source>
</reference>
<evidence type="ECO:0000313" key="2">
    <source>
        <dbReference type="Proteomes" id="UP000830115"/>
    </source>
</evidence>
<gene>
    <name evidence="1" type="ORF">K9S39_09640</name>
</gene>
<sequence length="46" mass="4926">MDGTLLDDGMVYIAEKGTHIVRDGIELGADPLDSAVTPRIVKSARQ</sequence>
<proteinExistence type="predicted"/>
<protein>
    <submittedName>
        <fullName evidence="1">Uncharacterized protein</fullName>
    </submittedName>
</protein>
<organism evidence="1 2">
    <name type="scientific">Streptomyces halobius</name>
    <dbReference type="NCBI Taxonomy" id="2879846"/>
    <lineage>
        <taxon>Bacteria</taxon>
        <taxon>Bacillati</taxon>
        <taxon>Actinomycetota</taxon>
        <taxon>Actinomycetes</taxon>
        <taxon>Kitasatosporales</taxon>
        <taxon>Streptomycetaceae</taxon>
        <taxon>Streptomyces</taxon>
    </lineage>
</organism>